<evidence type="ECO:0000256" key="6">
    <source>
        <dbReference type="ARBA" id="ARBA00023125"/>
    </source>
</evidence>
<dbReference type="PROSITE" id="PS51050">
    <property type="entry name" value="ZF_CW"/>
    <property type="match status" value="1"/>
</dbReference>
<dbReference type="SMART" id="SM00391">
    <property type="entry name" value="MBD"/>
    <property type="match status" value="1"/>
</dbReference>
<dbReference type="PANTHER" id="PTHR12396">
    <property type="entry name" value="METHYL-CPG BINDING PROTEIN, MBD"/>
    <property type="match status" value="1"/>
</dbReference>
<evidence type="ECO:0000313" key="11">
    <source>
        <dbReference type="Proteomes" id="UP000694864"/>
    </source>
</evidence>
<dbReference type="Gene3D" id="3.30.890.10">
    <property type="entry name" value="Methyl-cpg-binding Protein 2, Chain A"/>
    <property type="match status" value="1"/>
</dbReference>
<evidence type="ECO:0000256" key="1">
    <source>
        <dbReference type="ARBA" id="ARBA00004123"/>
    </source>
</evidence>
<dbReference type="RefSeq" id="XP_010422053.1">
    <property type="nucleotide sequence ID" value="XM_010423751.2"/>
</dbReference>
<keyword evidence="6" id="KW-0238">DNA-binding</keyword>
<gene>
    <name evidence="12" type="primary">LOC104707405</name>
</gene>
<feature type="domain" description="MBD" evidence="9">
    <location>
        <begin position="83"/>
        <end position="153"/>
    </location>
</feature>
<feature type="domain" description="CW-type" evidence="10">
    <location>
        <begin position="22"/>
        <end position="77"/>
    </location>
</feature>
<sequence length="174" mass="20193">MDDEQGRPNQSTTTKTRSGTLEGLIDTFAVQCGRCFKWRKIYTREVFEEIRMRVKEEEFVCQTIEGVSCHDDAELEYDSTRIWVVDKPGVAKTPTGFERKIVLRKDNSRVDVYYVTPTGKKMRTRNELAAFIDANPEFKDTRLEDFTFTAPKIMEETIPGGKRKRISKPSKEHD</sequence>
<evidence type="ECO:0000313" key="12">
    <source>
        <dbReference type="RefSeq" id="XP_010422053.1"/>
    </source>
</evidence>
<dbReference type="Pfam" id="PF01429">
    <property type="entry name" value="MBD"/>
    <property type="match status" value="1"/>
</dbReference>
<keyword evidence="7" id="KW-0804">Transcription</keyword>
<dbReference type="CDD" id="cd01396">
    <property type="entry name" value="MeCP2_MBD"/>
    <property type="match status" value="1"/>
</dbReference>
<comment type="subcellular location">
    <subcellularLocation>
        <location evidence="1">Nucleus</location>
    </subcellularLocation>
</comment>
<keyword evidence="8" id="KW-0539">Nucleus</keyword>
<dbReference type="InterPro" id="IPR001739">
    <property type="entry name" value="Methyl_CpG_DNA-bd"/>
</dbReference>
<keyword evidence="2" id="KW-0479">Metal-binding</keyword>
<evidence type="ECO:0000256" key="7">
    <source>
        <dbReference type="ARBA" id="ARBA00023163"/>
    </source>
</evidence>
<name>A0ABM0T7J5_CAMSA</name>
<evidence type="ECO:0000259" key="10">
    <source>
        <dbReference type="PROSITE" id="PS51050"/>
    </source>
</evidence>
<keyword evidence="4" id="KW-0862">Zinc</keyword>
<dbReference type="PANTHER" id="PTHR12396:SF10">
    <property type="entry name" value="METHYL-CPG-BINDING DOMAIN-CONTAINING PROTEIN 1-RELATED"/>
    <property type="match status" value="1"/>
</dbReference>
<dbReference type="SUPFAM" id="SSF54171">
    <property type="entry name" value="DNA-binding domain"/>
    <property type="match status" value="1"/>
</dbReference>
<keyword evidence="5" id="KW-0805">Transcription regulation</keyword>
<organism evidence="11 12">
    <name type="scientific">Camelina sativa</name>
    <name type="common">False flax</name>
    <name type="synonym">Myagrum sativum</name>
    <dbReference type="NCBI Taxonomy" id="90675"/>
    <lineage>
        <taxon>Eukaryota</taxon>
        <taxon>Viridiplantae</taxon>
        <taxon>Streptophyta</taxon>
        <taxon>Embryophyta</taxon>
        <taxon>Tracheophyta</taxon>
        <taxon>Spermatophyta</taxon>
        <taxon>Magnoliopsida</taxon>
        <taxon>eudicotyledons</taxon>
        <taxon>Gunneridae</taxon>
        <taxon>Pentapetalae</taxon>
        <taxon>rosids</taxon>
        <taxon>malvids</taxon>
        <taxon>Brassicales</taxon>
        <taxon>Brassicaceae</taxon>
        <taxon>Camelineae</taxon>
        <taxon>Camelina</taxon>
    </lineage>
</organism>
<dbReference type="Proteomes" id="UP000694864">
    <property type="component" value="Chromosome 8"/>
</dbReference>
<evidence type="ECO:0000259" key="9">
    <source>
        <dbReference type="PROSITE" id="PS50982"/>
    </source>
</evidence>
<evidence type="ECO:0000256" key="3">
    <source>
        <dbReference type="ARBA" id="ARBA00022771"/>
    </source>
</evidence>
<keyword evidence="3" id="KW-0863">Zinc-finger</keyword>
<accession>A0ABM0T7J5</accession>
<evidence type="ECO:0000256" key="4">
    <source>
        <dbReference type="ARBA" id="ARBA00022833"/>
    </source>
</evidence>
<evidence type="ECO:0000256" key="2">
    <source>
        <dbReference type="ARBA" id="ARBA00022723"/>
    </source>
</evidence>
<dbReference type="PROSITE" id="PS50982">
    <property type="entry name" value="MBD"/>
    <property type="match status" value="1"/>
</dbReference>
<dbReference type="InterPro" id="IPR016177">
    <property type="entry name" value="DNA-bd_dom_sf"/>
</dbReference>
<protein>
    <submittedName>
        <fullName evidence="12">Methyl-CpG-binding domain-containing protein 1-like</fullName>
    </submittedName>
</protein>
<dbReference type="InterPro" id="IPR011124">
    <property type="entry name" value="Znf_CW"/>
</dbReference>
<proteinExistence type="predicted"/>
<evidence type="ECO:0000256" key="8">
    <source>
        <dbReference type="ARBA" id="ARBA00023242"/>
    </source>
</evidence>
<dbReference type="GeneID" id="104707405"/>
<keyword evidence="11" id="KW-1185">Reference proteome</keyword>
<reference evidence="11" key="1">
    <citation type="journal article" date="2014" name="Nat. Commun.">
        <title>The emerging biofuel crop Camelina sativa retains a highly undifferentiated hexaploid genome structure.</title>
        <authorList>
            <person name="Kagale S."/>
            <person name="Koh C."/>
            <person name="Nixon J."/>
            <person name="Bollina V."/>
            <person name="Clarke W.E."/>
            <person name="Tuteja R."/>
            <person name="Spillane C."/>
            <person name="Robinson S.J."/>
            <person name="Links M.G."/>
            <person name="Clarke C."/>
            <person name="Higgins E.E."/>
            <person name="Huebert T."/>
            <person name="Sharpe A.G."/>
            <person name="Parkin I.A."/>
        </authorList>
    </citation>
    <scope>NUCLEOTIDE SEQUENCE [LARGE SCALE GENOMIC DNA]</scope>
    <source>
        <strain evidence="11">cv. DH55</strain>
    </source>
</reference>
<evidence type="ECO:0000256" key="5">
    <source>
        <dbReference type="ARBA" id="ARBA00023015"/>
    </source>
</evidence>
<reference evidence="12" key="2">
    <citation type="submission" date="2025-08" db="UniProtKB">
        <authorList>
            <consortium name="RefSeq"/>
        </authorList>
    </citation>
    <scope>IDENTIFICATION</scope>
    <source>
        <tissue evidence="12">Leaf</tissue>
    </source>
</reference>